<dbReference type="Proteomes" id="UP001187192">
    <property type="component" value="Unassembled WGS sequence"/>
</dbReference>
<reference evidence="3" key="1">
    <citation type="submission" date="2023-07" db="EMBL/GenBank/DDBJ databases">
        <title>draft genome sequence of fig (Ficus carica).</title>
        <authorList>
            <person name="Takahashi T."/>
            <person name="Nishimura K."/>
        </authorList>
    </citation>
    <scope>NUCLEOTIDE SEQUENCE</scope>
</reference>
<dbReference type="AlphaFoldDB" id="A0AA88AHW5"/>
<gene>
    <name evidence="3" type="ORF">TIFTF001_024384</name>
</gene>
<dbReference type="SUPFAM" id="SSF48403">
    <property type="entry name" value="Ankyrin repeat"/>
    <property type="match status" value="2"/>
</dbReference>
<keyword evidence="4" id="KW-1185">Reference proteome</keyword>
<sequence length="713" mass="81408">MDDIRSEVDNKLYKMISEGQWEEIVTIYKQSRDVQTTEFTKSGDTLLHLAVFEGETKAAIEMVETISNSDNMILEYENATGDTALHIAAAMGNWIVCRSMILTNRRIINHRNRNGETPIFLAAFHGKRFTFLFLRRFLDHDYNLLRRQDGNTVLHAAIMGEQFRLAMDIILHYPDSANYKNVDGFTPLHILASKPNVFPSSCRLGLFRRLIYRYFVENDFEVETDQAVAESFRPSTEILKYPKNYETSMNLFTMLSFCLKSVLRAPLMTTGGETTDVENPQQDQETRDIEDEINRVDSGWKLNRIRRRHFPCDSFLLFISIMIKALLFVLGKGKIWKNLQRMKLLHMEVKHVLTELVKLDKTYESFGNKRGLEPATNIESPFPEDILGSEKVPEYGYRDFVRTQTRTRDAAWSGMTPILIAAKRGVIEIVEEILKEFPVAIRDVDYENKNVVLLAVESRQRDICTFLFGSNRIVPESAFRQLDREGNSILHLAAVLRVFEGGDLIHIQQELEFFQFVKDSMQPHFLPQYNKRNETPEDIFNQTHKELAREASNQLYIISESSSVVATVVASVAFATSTTVPGGNDQETGTAVLRDKPAFDAFAISSLFALCSSVTALVFFLSVLAARHRFEDFIVSLPWKLLLAFMALFTSIASMLISFFSGQTFVLRDELKPIAYPLYGALCLPLALFALAQLPLYFDLIWVILRKAGSIKA</sequence>
<organism evidence="3 4">
    <name type="scientific">Ficus carica</name>
    <name type="common">Common fig</name>
    <dbReference type="NCBI Taxonomy" id="3494"/>
    <lineage>
        <taxon>Eukaryota</taxon>
        <taxon>Viridiplantae</taxon>
        <taxon>Streptophyta</taxon>
        <taxon>Embryophyta</taxon>
        <taxon>Tracheophyta</taxon>
        <taxon>Spermatophyta</taxon>
        <taxon>Magnoliopsida</taxon>
        <taxon>eudicotyledons</taxon>
        <taxon>Gunneridae</taxon>
        <taxon>Pentapetalae</taxon>
        <taxon>rosids</taxon>
        <taxon>fabids</taxon>
        <taxon>Rosales</taxon>
        <taxon>Moraceae</taxon>
        <taxon>Ficeae</taxon>
        <taxon>Ficus</taxon>
    </lineage>
</organism>
<protein>
    <recommendedName>
        <fullName evidence="2">PGG domain-containing protein</fullName>
    </recommendedName>
</protein>
<comment type="caution">
    <text evidence="3">The sequence shown here is derived from an EMBL/GenBank/DDBJ whole genome shotgun (WGS) entry which is preliminary data.</text>
</comment>
<keyword evidence="1" id="KW-1133">Transmembrane helix</keyword>
<proteinExistence type="predicted"/>
<feature type="transmembrane region" description="Helical" evidence="1">
    <location>
        <begin position="315"/>
        <end position="333"/>
    </location>
</feature>
<feature type="transmembrane region" description="Helical" evidence="1">
    <location>
        <begin position="602"/>
        <end position="625"/>
    </location>
</feature>
<dbReference type="GO" id="GO:0016020">
    <property type="term" value="C:membrane"/>
    <property type="evidence" value="ECO:0007669"/>
    <property type="project" value="TreeGrafter"/>
</dbReference>
<dbReference type="PANTHER" id="PTHR24177">
    <property type="entry name" value="CASKIN"/>
    <property type="match status" value="1"/>
</dbReference>
<accession>A0AA88AHW5</accession>
<keyword evidence="1" id="KW-0472">Membrane</keyword>
<dbReference type="InterPro" id="IPR036770">
    <property type="entry name" value="Ankyrin_rpt-contain_sf"/>
</dbReference>
<dbReference type="SMART" id="SM00248">
    <property type="entry name" value="ANK"/>
    <property type="match status" value="6"/>
</dbReference>
<feature type="domain" description="PGG" evidence="2">
    <location>
        <begin position="559"/>
        <end position="665"/>
    </location>
</feature>
<evidence type="ECO:0000256" key="1">
    <source>
        <dbReference type="SAM" id="Phobius"/>
    </source>
</evidence>
<dbReference type="EMBL" id="BTGU01000056">
    <property type="protein sequence ID" value="GMN55263.1"/>
    <property type="molecule type" value="Genomic_DNA"/>
</dbReference>
<keyword evidence="1" id="KW-0812">Transmembrane</keyword>
<evidence type="ECO:0000313" key="4">
    <source>
        <dbReference type="Proteomes" id="UP001187192"/>
    </source>
</evidence>
<dbReference type="InterPro" id="IPR026961">
    <property type="entry name" value="PGG_dom"/>
</dbReference>
<dbReference type="Pfam" id="PF13962">
    <property type="entry name" value="PGG"/>
    <property type="match status" value="1"/>
</dbReference>
<evidence type="ECO:0000313" key="3">
    <source>
        <dbReference type="EMBL" id="GMN55263.1"/>
    </source>
</evidence>
<evidence type="ECO:0000259" key="2">
    <source>
        <dbReference type="Pfam" id="PF13962"/>
    </source>
</evidence>
<dbReference type="Gene3D" id="1.25.40.20">
    <property type="entry name" value="Ankyrin repeat-containing domain"/>
    <property type="match status" value="2"/>
</dbReference>
<feature type="transmembrane region" description="Helical" evidence="1">
    <location>
        <begin position="637"/>
        <end position="659"/>
    </location>
</feature>
<name>A0AA88AHW5_FICCA</name>
<dbReference type="InterPro" id="IPR002110">
    <property type="entry name" value="Ankyrin_rpt"/>
</dbReference>
<feature type="transmembrane region" description="Helical" evidence="1">
    <location>
        <begin position="679"/>
        <end position="705"/>
    </location>
</feature>
<feature type="transmembrane region" description="Helical" evidence="1">
    <location>
        <begin position="555"/>
        <end position="575"/>
    </location>
</feature>
<dbReference type="PANTHER" id="PTHR24177:SF470">
    <property type="entry name" value="ANKYRIN REPEAT PROTEIN"/>
    <property type="match status" value="1"/>
</dbReference>